<dbReference type="AlphaFoldDB" id="A0A833RZJ0"/>
<dbReference type="Pfam" id="PF07686">
    <property type="entry name" value="V-set"/>
    <property type="match status" value="1"/>
</dbReference>
<evidence type="ECO:0000256" key="1">
    <source>
        <dbReference type="SAM" id="SignalP"/>
    </source>
</evidence>
<reference evidence="3 4" key="1">
    <citation type="submission" date="2019-10" db="EMBL/GenBank/DDBJ databases">
        <title>Chromosome-level genome assembly of Tarim red deer.</title>
        <authorList>
            <person name="Ba H."/>
        </authorList>
    </citation>
    <scope>NUCLEOTIDE SEQUENCE [LARGE SCALE GENOMIC DNA]</scope>
    <source>
        <strain evidence="3">CEY-2017</strain>
        <tissue evidence="3">Blood</tissue>
    </source>
</reference>
<accession>A0A833RZJ0</accession>
<comment type="caution">
    <text evidence="3">The sequence shown here is derived from an EMBL/GenBank/DDBJ whole genome shotgun (WGS) entry which is preliminary data.</text>
</comment>
<evidence type="ECO:0000259" key="2">
    <source>
        <dbReference type="Pfam" id="PF07686"/>
    </source>
</evidence>
<evidence type="ECO:0000313" key="3">
    <source>
        <dbReference type="EMBL" id="KAF4008358.1"/>
    </source>
</evidence>
<sequence>MAWTPLLLPLLTLCTGHLASSQLTQPPAVSVSLGQTASVTCQGDDIGRSYAHWYQQKPGQGPVTVIYQYSQRPSGSLTGSLAPALGTRPP</sequence>
<gene>
    <name evidence="3" type="ORF">G4228_020082</name>
</gene>
<dbReference type="PANTHER" id="PTHR23267">
    <property type="entry name" value="IMMUNOGLOBULIN LIGHT CHAIN"/>
    <property type="match status" value="1"/>
</dbReference>
<feature type="chain" id="PRO_5032470006" description="Immunoglobulin V-set domain-containing protein" evidence="1">
    <location>
        <begin position="22"/>
        <end position="90"/>
    </location>
</feature>
<keyword evidence="1" id="KW-0732">Signal</keyword>
<dbReference type="InterPro" id="IPR013783">
    <property type="entry name" value="Ig-like_fold"/>
</dbReference>
<evidence type="ECO:0000313" key="4">
    <source>
        <dbReference type="Proteomes" id="UP000631465"/>
    </source>
</evidence>
<keyword evidence="4" id="KW-1185">Reference proteome</keyword>
<dbReference type="EMBL" id="WMHW01000917">
    <property type="protein sequence ID" value="KAF4008358.1"/>
    <property type="molecule type" value="Genomic_DNA"/>
</dbReference>
<feature type="signal peptide" evidence="1">
    <location>
        <begin position="1"/>
        <end position="21"/>
    </location>
</feature>
<organism evidence="3 4">
    <name type="scientific">Cervus hanglu yarkandensis</name>
    <name type="common">Yarkand deer</name>
    <dbReference type="NCBI Taxonomy" id="84702"/>
    <lineage>
        <taxon>Eukaryota</taxon>
        <taxon>Metazoa</taxon>
        <taxon>Chordata</taxon>
        <taxon>Craniata</taxon>
        <taxon>Vertebrata</taxon>
        <taxon>Euteleostomi</taxon>
        <taxon>Mammalia</taxon>
        <taxon>Eutheria</taxon>
        <taxon>Laurasiatheria</taxon>
        <taxon>Artiodactyla</taxon>
        <taxon>Ruminantia</taxon>
        <taxon>Pecora</taxon>
        <taxon>Cervidae</taxon>
        <taxon>Cervinae</taxon>
        <taxon>Cervus</taxon>
    </lineage>
</organism>
<name>A0A833RZJ0_9CERV</name>
<dbReference type="InterPro" id="IPR050150">
    <property type="entry name" value="IgV_Light_Chain"/>
</dbReference>
<dbReference type="InterPro" id="IPR013106">
    <property type="entry name" value="Ig_V-set"/>
</dbReference>
<protein>
    <recommendedName>
        <fullName evidence="2">Immunoglobulin V-set domain-containing protein</fullName>
    </recommendedName>
</protein>
<feature type="domain" description="Immunoglobulin V-set" evidence="2">
    <location>
        <begin position="24"/>
        <end position="71"/>
    </location>
</feature>
<dbReference type="Gene3D" id="2.60.40.10">
    <property type="entry name" value="Immunoglobulins"/>
    <property type="match status" value="1"/>
</dbReference>
<dbReference type="Proteomes" id="UP000631465">
    <property type="component" value="Unassembled WGS sequence"/>
</dbReference>
<proteinExistence type="predicted"/>
<dbReference type="SUPFAM" id="SSF48726">
    <property type="entry name" value="Immunoglobulin"/>
    <property type="match status" value="1"/>
</dbReference>
<dbReference type="InterPro" id="IPR036179">
    <property type="entry name" value="Ig-like_dom_sf"/>
</dbReference>